<evidence type="ECO:0000256" key="6">
    <source>
        <dbReference type="ARBA" id="ARBA00023170"/>
    </source>
</evidence>
<proteinExistence type="inferred from homology"/>
<feature type="transmembrane region" description="Helical" evidence="8">
    <location>
        <begin position="344"/>
        <end position="362"/>
    </location>
</feature>
<name>A0A182S517_ANOFN</name>
<feature type="transmembrane region" description="Helical" evidence="8">
    <location>
        <begin position="67"/>
        <end position="96"/>
    </location>
</feature>
<dbReference type="GO" id="GO:0050909">
    <property type="term" value="P:sensory perception of taste"/>
    <property type="evidence" value="ECO:0007669"/>
    <property type="project" value="InterPro"/>
</dbReference>
<keyword evidence="5 8" id="KW-0472">Membrane</keyword>
<comment type="function">
    <text evidence="8">Gustatory receptor which mediates acceptance or avoidance behavior, depending on its substrates.</text>
</comment>
<protein>
    <recommendedName>
        <fullName evidence="8">Gustatory receptor</fullName>
    </recommendedName>
</protein>
<dbReference type="GO" id="GO:0008049">
    <property type="term" value="P:male courtship behavior"/>
    <property type="evidence" value="ECO:0007669"/>
    <property type="project" value="TreeGrafter"/>
</dbReference>
<dbReference type="GO" id="GO:0030425">
    <property type="term" value="C:dendrite"/>
    <property type="evidence" value="ECO:0007669"/>
    <property type="project" value="TreeGrafter"/>
</dbReference>
<evidence type="ECO:0000256" key="3">
    <source>
        <dbReference type="ARBA" id="ARBA00022692"/>
    </source>
</evidence>
<dbReference type="PANTHER" id="PTHR21143">
    <property type="entry name" value="INVERTEBRATE GUSTATORY RECEPTOR"/>
    <property type="match status" value="1"/>
</dbReference>
<evidence type="ECO:0000256" key="8">
    <source>
        <dbReference type="RuleBase" id="RU363108"/>
    </source>
</evidence>
<evidence type="ECO:0000256" key="4">
    <source>
        <dbReference type="ARBA" id="ARBA00022989"/>
    </source>
</evidence>
<feature type="transmembrane region" description="Helical" evidence="8">
    <location>
        <begin position="224"/>
        <end position="244"/>
    </location>
</feature>
<keyword evidence="4 8" id="KW-1133">Transmembrane helix</keyword>
<dbReference type="GO" id="GO:0007165">
    <property type="term" value="P:signal transduction"/>
    <property type="evidence" value="ECO:0007669"/>
    <property type="project" value="UniProtKB-KW"/>
</dbReference>
<dbReference type="InterPro" id="IPR013604">
    <property type="entry name" value="7TM_chemorcpt"/>
</dbReference>
<feature type="transmembrane region" description="Helical" evidence="8">
    <location>
        <begin position="156"/>
        <end position="176"/>
    </location>
</feature>
<evidence type="ECO:0000256" key="1">
    <source>
        <dbReference type="ARBA" id="ARBA00004651"/>
    </source>
</evidence>
<dbReference type="AlphaFoldDB" id="A0A182S517"/>
<organism evidence="9">
    <name type="scientific">Anopheles funestus</name>
    <name type="common">African malaria mosquito</name>
    <dbReference type="NCBI Taxonomy" id="62324"/>
    <lineage>
        <taxon>Eukaryota</taxon>
        <taxon>Metazoa</taxon>
        <taxon>Ecdysozoa</taxon>
        <taxon>Arthropoda</taxon>
        <taxon>Hexapoda</taxon>
        <taxon>Insecta</taxon>
        <taxon>Pterygota</taxon>
        <taxon>Neoptera</taxon>
        <taxon>Endopterygota</taxon>
        <taxon>Diptera</taxon>
        <taxon>Nematocera</taxon>
        <taxon>Culicoidea</taxon>
        <taxon>Culicidae</taxon>
        <taxon>Anophelinae</taxon>
        <taxon>Anopheles</taxon>
    </lineage>
</organism>
<evidence type="ECO:0000256" key="2">
    <source>
        <dbReference type="ARBA" id="ARBA00022475"/>
    </source>
</evidence>
<comment type="subcellular location">
    <subcellularLocation>
        <location evidence="1 8">Cell membrane</location>
        <topology evidence="1 8">Multi-pass membrane protein</topology>
    </subcellularLocation>
</comment>
<feature type="transmembrane region" description="Helical" evidence="8">
    <location>
        <begin position="133"/>
        <end position="150"/>
    </location>
</feature>
<keyword evidence="2 8" id="KW-1003">Cell membrane</keyword>
<evidence type="ECO:0000313" key="9">
    <source>
        <dbReference type="EnsemblMetazoa" id="AFUN015887-PA"/>
    </source>
</evidence>
<dbReference type="STRING" id="62324.A0A182S517"/>
<dbReference type="GO" id="GO:0007635">
    <property type="term" value="P:chemosensory behavior"/>
    <property type="evidence" value="ECO:0007669"/>
    <property type="project" value="TreeGrafter"/>
</dbReference>
<feature type="transmembrane region" description="Helical" evidence="8">
    <location>
        <begin position="38"/>
        <end position="55"/>
    </location>
</feature>
<sequence>MSTLYRQHAGIFQIASLLYFTPCSYNEKLGLFEATKKNLIVFIIALAVTIPFWVYDIRLMAINFLSTYTTVFAAIGSIELLVYVSVGLCSMLNVFFKRKRITKMMNVLFRPDRILDRCSPILHLDRYNDNRKIQIFTLLIVICFWSKFSYYKSVEIKILTVMIATRFLAIWVLIFVHRLHVRAIALRMEQLRMIYASEKFEQYLSYFLDHYDHYAEQIAEVDRCYSFPVMLIMLLVMLQLIYLAENVYTMIETSTLLPLKNDILRSFFSNIWQTFYGALAYYSISACANTSQEVEETALCTRHFDDYRLQNTRAAKQIQKFLLKNLHQKKKFSACGFFDIDNTVIYMVFSSIVTYLVILIQFKQLENDLAQPQDGYNITSNATTN</sequence>
<dbReference type="GO" id="GO:0043025">
    <property type="term" value="C:neuronal cell body"/>
    <property type="evidence" value="ECO:0007669"/>
    <property type="project" value="TreeGrafter"/>
</dbReference>
<dbReference type="EnsemblMetazoa" id="AFUN015887-RA">
    <property type="protein sequence ID" value="AFUN015887-PA"/>
    <property type="gene ID" value="AFUN015887"/>
</dbReference>
<keyword evidence="6 8" id="KW-0675">Receptor</keyword>
<comment type="similarity">
    <text evidence="8">Belongs to the insect chemoreceptor superfamily. Gustatory receptor (GR) family.</text>
</comment>
<keyword evidence="7 8" id="KW-0807">Transducer</keyword>
<dbReference type="Pfam" id="PF08395">
    <property type="entry name" value="7tm_7"/>
    <property type="match status" value="1"/>
</dbReference>
<dbReference type="PANTHER" id="PTHR21143:SF134">
    <property type="entry name" value="GUSTATORY RECEPTOR"/>
    <property type="match status" value="1"/>
</dbReference>
<dbReference type="GO" id="GO:0005886">
    <property type="term" value="C:plasma membrane"/>
    <property type="evidence" value="ECO:0007669"/>
    <property type="project" value="UniProtKB-SubCell"/>
</dbReference>
<evidence type="ECO:0000256" key="7">
    <source>
        <dbReference type="ARBA" id="ARBA00023224"/>
    </source>
</evidence>
<comment type="caution">
    <text evidence="8">Lacks conserved residue(s) required for the propagation of feature annotation.</text>
</comment>
<reference evidence="9" key="1">
    <citation type="submission" date="2020-05" db="UniProtKB">
        <authorList>
            <consortium name="EnsemblMetazoa"/>
        </authorList>
    </citation>
    <scope>IDENTIFICATION</scope>
    <source>
        <strain evidence="9">FUMOZ</strain>
    </source>
</reference>
<dbReference type="GO" id="GO:0030424">
    <property type="term" value="C:axon"/>
    <property type="evidence" value="ECO:0007669"/>
    <property type="project" value="TreeGrafter"/>
</dbReference>
<accession>A0A182S517</accession>
<evidence type="ECO:0000256" key="5">
    <source>
        <dbReference type="ARBA" id="ARBA00023136"/>
    </source>
</evidence>
<keyword evidence="3 8" id="KW-0812">Transmembrane</keyword>
<dbReference type="VEuPathDB" id="VectorBase:AFUN015887"/>